<dbReference type="AlphaFoldDB" id="A0A379MVG9"/>
<feature type="transmembrane region" description="Helical" evidence="2">
    <location>
        <begin position="24"/>
        <end position="44"/>
    </location>
</feature>
<keyword evidence="1" id="KW-0175">Coiled coil</keyword>
<keyword evidence="4" id="KW-1185">Reference proteome</keyword>
<evidence type="ECO:0000313" key="3">
    <source>
        <dbReference type="EMBL" id="SUE34837.1"/>
    </source>
</evidence>
<organism evidence="3 4">
    <name type="scientific">Rikenella microfusus</name>
    <dbReference type="NCBI Taxonomy" id="28139"/>
    <lineage>
        <taxon>Bacteria</taxon>
        <taxon>Pseudomonadati</taxon>
        <taxon>Bacteroidota</taxon>
        <taxon>Bacteroidia</taxon>
        <taxon>Bacteroidales</taxon>
        <taxon>Rikenellaceae</taxon>
        <taxon>Rikenella</taxon>
    </lineage>
</organism>
<dbReference type="EMBL" id="UGVL01000001">
    <property type="protein sequence ID" value="SUE34837.1"/>
    <property type="molecule type" value="Genomic_DNA"/>
</dbReference>
<evidence type="ECO:0000313" key="4">
    <source>
        <dbReference type="Proteomes" id="UP000255233"/>
    </source>
</evidence>
<evidence type="ECO:0008006" key="5">
    <source>
        <dbReference type="Google" id="ProtNLM"/>
    </source>
</evidence>
<keyword evidence="2" id="KW-0812">Transmembrane</keyword>
<evidence type="ECO:0000256" key="2">
    <source>
        <dbReference type="SAM" id="Phobius"/>
    </source>
</evidence>
<gene>
    <name evidence="3" type="ORF">NCTC11190_02073</name>
</gene>
<sequence length="305" mass="34717">MEYNENDYDYNDYPQQESGSSIKGLKIAIIILLVILAAVTFLFWRQVQAQKAQNAELMVDKDTLTNRLTVLLGEMGDLKVDNDTMNVALMQQRHVADSLLDRLKKERSWNYSKIKKYERELGTLRTAMQGFVRQIDSLNRLNQQLVGENLRYKKEMSSLRLRTEAAEEMTQELNNKVKRGSQLRAREVVLLAYNKRNKLVSKAKQTEKLVTEFVLAANDLAIPGERTVYVRIITPDADILGSPDGGRFTFAGESIPYSAKRAVDYQGEDLPMSVYYDATGLYAGQYTVMVYVDGQMIGQSDVILK</sequence>
<dbReference type="RefSeq" id="WP_027291369.1">
    <property type="nucleotide sequence ID" value="NZ_CALVFX010000006.1"/>
</dbReference>
<dbReference type="OrthoDB" id="1115172at2"/>
<accession>A0A379MVG9</accession>
<reference evidence="3 4" key="1">
    <citation type="submission" date="2018-06" db="EMBL/GenBank/DDBJ databases">
        <authorList>
            <consortium name="Pathogen Informatics"/>
            <person name="Doyle S."/>
        </authorList>
    </citation>
    <scope>NUCLEOTIDE SEQUENCE [LARGE SCALE GENOMIC DNA]</scope>
    <source>
        <strain evidence="3 4">NCTC11190</strain>
    </source>
</reference>
<feature type="coiled-coil region" evidence="1">
    <location>
        <begin position="135"/>
        <end position="176"/>
    </location>
</feature>
<keyword evidence="2" id="KW-0472">Membrane</keyword>
<keyword evidence="2" id="KW-1133">Transmembrane helix</keyword>
<protein>
    <recommendedName>
        <fullName evidence="5">Chromosome segregation protein SMC</fullName>
    </recommendedName>
</protein>
<dbReference type="Proteomes" id="UP000255233">
    <property type="component" value="Unassembled WGS sequence"/>
</dbReference>
<proteinExistence type="predicted"/>
<name>A0A379MVG9_9BACT</name>
<evidence type="ECO:0000256" key="1">
    <source>
        <dbReference type="SAM" id="Coils"/>
    </source>
</evidence>
<dbReference type="STRING" id="880526.GCA_000427365_01745"/>